<comment type="caution">
    <text evidence="7">The sequence shown here is derived from an EMBL/GenBank/DDBJ whole genome shotgun (WGS) entry which is preliminary data.</text>
</comment>
<dbReference type="SUPFAM" id="SSF52540">
    <property type="entry name" value="P-loop containing nucleoside triphosphate hydrolases"/>
    <property type="match status" value="1"/>
</dbReference>
<dbReference type="PANTHER" id="PTHR13710">
    <property type="entry name" value="DNA HELICASE RECQ FAMILY MEMBER"/>
    <property type="match status" value="1"/>
</dbReference>
<dbReference type="GO" id="GO:0005694">
    <property type="term" value="C:chromosome"/>
    <property type="evidence" value="ECO:0007669"/>
    <property type="project" value="TreeGrafter"/>
</dbReference>
<dbReference type="AlphaFoldDB" id="A0AA39KEM0"/>
<proteinExistence type="inferred from homology"/>
<sequence length="187" mass="20681">TATGSGKSASFAIPILVHQELSRNPTAYPRFRCRKLPVGIVVTPTNGLAANIVSGLKDFGINGLAYTHETLTETRKAGRSIAEEISSCAIWQVICVDPEHLRGLEWRRISASDTFRDNIIYACAGECHLILQWGRSFRPCFKHIGAFFRGRLPSTLAVIGLSATLPPGPSTVSFLRWQDQWAEVWLE</sequence>
<evidence type="ECO:0000259" key="6">
    <source>
        <dbReference type="PROSITE" id="PS51192"/>
    </source>
</evidence>
<evidence type="ECO:0000313" key="7">
    <source>
        <dbReference type="EMBL" id="KAK0459756.1"/>
    </source>
</evidence>
<dbReference type="InterPro" id="IPR027417">
    <property type="entry name" value="P-loop_NTPase"/>
</dbReference>
<dbReference type="PROSITE" id="PS51192">
    <property type="entry name" value="HELICASE_ATP_BIND_1"/>
    <property type="match status" value="1"/>
</dbReference>
<dbReference type="Pfam" id="PF00270">
    <property type="entry name" value="DEAD"/>
    <property type="match status" value="1"/>
</dbReference>
<keyword evidence="3" id="KW-0413">Isomerase</keyword>
<name>A0AA39KEM0_ARMTA</name>
<dbReference type="GO" id="GO:0043138">
    <property type="term" value="F:3'-5' DNA helicase activity"/>
    <property type="evidence" value="ECO:0007669"/>
    <property type="project" value="UniProtKB-EC"/>
</dbReference>
<dbReference type="GO" id="GO:0003677">
    <property type="term" value="F:DNA binding"/>
    <property type="evidence" value="ECO:0007669"/>
    <property type="project" value="UniProtKB-KW"/>
</dbReference>
<dbReference type="InterPro" id="IPR014001">
    <property type="entry name" value="Helicase_ATP-bd"/>
</dbReference>
<comment type="similarity">
    <text evidence="1">Belongs to the helicase family. RecQ subfamily.</text>
</comment>
<protein>
    <recommendedName>
        <fullName evidence="5">DNA 3'-5' helicase</fullName>
        <ecNumber evidence="5">5.6.2.4</ecNumber>
    </recommendedName>
</protein>
<comment type="catalytic activity">
    <reaction evidence="4">
        <text>Couples ATP hydrolysis with the unwinding of duplex DNA by translocating in the 3'-5' direction.</text>
        <dbReference type="EC" id="5.6.2.4"/>
    </reaction>
</comment>
<reference evidence="7" key="1">
    <citation type="submission" date="2023-06" db="EMBL/GenBank/DDBJ databases">
        <authorList>
            <consortium name="Lawrence Berkeley National Laboratory"/>
            <person name="Ahrendt S."/>
            <person name="Sahu N."/>
            <person name="Indic B."/>
            <person name="Wong-Bajracharya J."/>
            <person name="Merenyi Z."/>
            <person name="Ke H.-M."/>
            <person name="Monk M."/>
            <person name="Kocsube S."/>
            <person name="Drula E."/>
            <person name="Lipzen A."/>
            <person name="Balint B."/>
            <person name="Henrissat B."/>
            <person name="Andreopoulos B."/>
            <person name="Martin F.M."/>
            <person name="Harder C.B."/>
            <person name="Rigling D."/>
            <person name="Ford K.L."/>
            <person name="Foster G.D."/>
            <person name="Pangilinan J."/>
            <person name="Papanicolaou A."/>
            <person name="Barry K."/>
            <person name="LaButti K."/>
            <person name="Viragh M."/>
            <person name="Koriabine M."/>
            <person name="Yan M."/>
            <person name="Riley R."/>
            <person name="Champramary S."/>
            <person name="Plett K.L."/>
            <person name="Tsai I.J."/>
            <person name="Slot J."/>
            <person name="Sipos G."/>
            <person name="Plett J."/>
            <person name="Nagy L.G."/>
            <person name="Grigoriev I.V."/>
        </authorList>
    </citation>
    <scope>NUCLEOTIDE SEQUENCE</scope>
    <source>
        <strain evidence="7">CCBAS 213</strain>
    </source>
</reference>
<evidence type="ECO:0000313" key="8">
    <source>
        <dbReference type="Proteomes" id="UP001175211"/>
    </source>
</evidence>
<dbReference type="EC" id="5.6.2.4" evidence="5"/>
<dbReference type="GO" id="GO:0000724">
    <property type="term" value="P:double-strand break repair via homologous recombination"/>
    <property type="evidence" value="ECO:0007669"/>
    <property type="project" value="TreeGrafter"/>
</dbReference>
<dbReference type="RefSeq" id="XP_060331953.1">
    <property type="nucleotide sequence ID" value="XM_060468834.1"/>
</dbReference>
<accession>A0AA39KEM0</accession>
<dbReference type="GO" id="GO:0005737">
    <property type="term" value="C:cytoplasm"/>
    <property type="evidence" value="ECO:0007669"/>
    <property type="project" value="TreeGrafter"/>
</dbReference>
<dbReference type="GeneID" id="85352382"/>
<evidence type="ECO:0000256" key="3">
    <source>
        <dbReference type="ARBA" id="ARBA00023235"/>
    </source>
</evidence>
<keyword evidence="2" id="KW-0238">DNA-binding</keyword>
<evidence type="ECO:0000256" key="1">
    <source>
        <dbReference type="ARBA" id="ARBA00005446"/>
    </source>
</evidence>
<evidence type="ECO:0000256" key="5">
    <source>
        <dbReference type="ARBA" id="ARBA00034808"/>
    </source>
</evidence>
<feature type="non-terminal residue" evidence="7">
    <location>
        <position position="187"/>
    </location>
</feature>
<dbReference type="InterPro" id="IPR011545">
    <property type="entry name" value="DEAD/DEAH_box_helicase_dom"/>
</dbReference>
<evidence type="ECO:0000256" key="4">
    <source>
        <dbReference type="ARBA" id="ARBA00034617"/>
    </source>
</evidence>
<dbReference type="PANTHER" id="PTHR13710:SF105">
    <property type="entry name" value="ATP-DEPENDENT DNA HELICASE Q1"/>
    <property type="match status" value="1"/>
</dbReference>
<dbReference type="Gene3D" id="3.40.50.300">
    <property type="entry name" value="P-loop containing nucleotide triphosphate hydrolases"/>
    <property type="match status" value="1"/>
</dbReference>
<keyword evidence="8" id="KW-1185">Reference proteome</keyword>
<dbReference type="Proteomes" id="UP001175211">
    <property type="component" value="Unassembled WGS sequence"/>
</dbReference>
<gene>
    <name evidence="7" type="ORF">EV420DRAFT_1333207</name>
</gene>
<evidence type="ECO:0000256" key="2">
    <source>
        <dbReference type="ARBA" id="ARBA00023125"/>
    </source>
</evidence>
<dbReference type="GO" id="GO:0005524">
    <property type="term" value="F:ATP binding"/>
    <property type="evidence" value="ECO:0007669"/>
    <property type="project" value="InterPro"/>
</dbReference>
<organism evidence="7 8">
    <name type="scientific">Armillaria tabescens</name>
    <name type="common">Ringless honey mushroom</name>
    <name type="synonym">Agaricus tabescens</name>
    <dbReference type="NCBI Taxonomy" id="1929756"/>
    <lineage>
        <taxon>Eukaryota</taxon>
        <taxon>Fungi</taxon>
        <taxon>Dikarya</taxon>
        <taxon>Basidiomycota</taxon>
        <taxon>Agaricomycotina</taxon>
        <taxon>Agaricomycetes</taxon>
        <taxon>Agaricomycetidae</taxon>
        <taxon>Agaricales</taxon>
        <taxon>Marasmiineae</taxon>
        <taxon>Physalacriaceae</taxon>
        <taxon>Desarmillaria</taxon>
    </lineage>
</organism>
<feature type="domain" description="Helicase ATP-binding" evidence="6">
    <location>
        <begin position="1"/>
        <end position="167"/>
    </location>
</feature>
<dbReference type="GO" id="GO:0009378">
    <property type="term" value="F:four-way junction helicase activity"/>
    <property type="evidence" value="ECO:0007669"/>
    <property type="project" value="TreeGrafter"/>
</dbReference>
<dbReference type="EMBL" id="JAUEPS010000014">
    <property type="protein sequence ID" value="KAK0459756.1"/>
    <property type="molecule type" value="Genomic_DNA"/>
</dbReference>